<evidence type="ECO:0000256" key="1">
    <source>
        <dbReference type="SAM" id="MobiDB-lite"/>
    </source>
</evidence>
<dbReference type="PANTHER" id="PTHR16470:SF0">
    <property type="entry name" value="UBIQUITIN DOMAIN-CONTAINING PROTEIN UBFD1"/>
    <property type="match status" value="1"/>
</dbReference>
<dbReference type="InterPro" id="IPR029071">
    <property type="entry name" value="Ubiquitin-like_domsf"/>
</dbReference>
<organism evidence="3 4">
    <name type="scientific">Ramazzottius varieornatus</name>
    <name type="common">Water bear</name>
    <name type="synonym">Tardigrade</name>
    <dbReference type="NCBI Taxonomy" id="947166"/>
    <lineage>
        <taxon>Eukaryota</taxon>
        <taxon>Metazoa</taxon>
        <taxon>Ecdysozoa</taxon>
        <taxon>Tardigrada</taxon>
        <taxon>Eutardigrada</taxon>
        <taxon>Parachela</taxon>
        <taxon>Hypsibioidea</taxon>
        <taxon>Ramazzottiidae</taxon>
        <taxon>Ramazzottius</taxon>
    </lineage>
</organism>
<feature type="region of interest" description="Disordered" evidence="1">
    <location>
        <begin position="1"/>
        <end position="20"/>
    </location>
</feature>
<sequence>MATGNGEITKESDASASTPVPAAPSIEIKVTYNKQTLDIVISSDSTVWDLKEMVNLLTGIPADKQKLMWSRGACPDDKTLVELGAKSGSKFMMVGSSLQEVKAVQSKPDASTLKDLQEFSPTKKEKLSEATMHQKVLSQGIPPDAMPGILNEHDPLPPIPISGMLTKQGHAVRLTFKLEADQVWIGTKERTQKVSLGQIRKVVSEPIVGHEEYHIMGLQMGPTEASLYWLYWVPAQYVRAIKAVFSQFDLGPD</sequence>
<evidence type="ECO:0000313" key="3">
    <source>
        <dbReference type="EMBL" id="GAU95001.1"/>
    </source>
</evidence>
<reference evidence="3 4" key="1">
    <citation type="journal article" date="2016" name="Nat. Commun.">
        <title>Extremotolerant tardigrade genome and improved radiotolerance of human cultured cells by tardigrade-unique protein.</title>
        <authorList>
            <person name="Hashimoto T."/>
            <person name="Horikawa D.D."/>
            <person name="Saito Y."/>
            <person name="Kuwahara H."/>
            <person name="Kozuka-Hata H."/>
            <person name="Shin-I T."/>
            <person name="Minakuchi Y."/>
            <person name="Ohishi K."/>
            <person name="Motoyama A."/>
            <person name="Aizu T."/>
            <person name="Enomoto A."/>
            <person name="Kondo K."/>
            <person name="Tanaka S."/>
            <person name="Hara Y."/>
            <person name="Koshikawa S."/>
            <person name="Sagara H."/>
            <person name="Miura T."/>
            <person name="Yokobori S."/>
            <person name="Miyagawa K."/>
            <person name="Suzuki Y."/>
            <person name="Kubo T."/>
            <person name="Oyama M."/>
            <person name="Kohara Y."/>
            <person name="Fujiyama A."/>
            <person name="Arakawa K."/>
            <person name="Katayama T."/>
            <person name="Toyoda A."/>
            <person name="Kunieda T."/>
        </authorList>
    </citation>
    <scope>NUCLEOTIDE SEQUENCE [LARGE SCALE GENOMIC DNA]</scope>
    <source>
        <strain evidence="3 4">YOKOZUNA-1</strain>
    </source>
</reference>
<proteinExistence type="predicted"/>
<gene>
    <name evidence="3" type="primary">RvY_06691-1</name>
    <name evidence="3" type="synonym">RvY_06691.1</name>
    <name evidence="3" type="ORF">RvY_06691</name>
</gene>
<dbReference type="EMBL" id="BDGG01000003">
    <property type="protein sequence ID" value="GAU95001.1"/>
    <property type="molecule type" value="Genomic_DNA"/>
</dbReference>
<accession>A0A1D1UZV3</accession>
<evidence type="ECO:0000313" key="4">
    <source>
        <dbReference type="Proteomes" id="UP000186922"/>
    </source>
</evidence>
<evidence type="ECO:0000259" key="2">
    <source>
        <dbReference type="PROSITE" id="PS50053"/>
    </source>
</evidence>
<dbReference type="STRING" id="947166.A0A1D1UZV3"/>
<dbReference type="SUPFAM" id="SSF54236">
    <property type="entry name" value="Ubiquitin-like"/>
    <property type="match status" value="1"/>
</dbReference>
<dbReference type="Gene3D" id="3.10.20.90">
    <property type="entry name" value="Phosphatidylinositol 3-kinase Catalytic Subunit, Chain A, domain 1"/>
    <property type="match status" value="1"/>
</dbReference>
<dbReference type="InterPro" id="IPR039120">
    <property type="entry name" value="UBFD1"/>
</dbReference>
<dbReference type="Proteomes" id="UP000186922">
    <property type="component" value="Unassembled WGS sequence"/>
</dbReference>
<keyword evidence="4" id="KW-1185">Reference proteome</keyword>
<protein>
    <recommendedName>
        <fullName evidence="2">Ubiquitin-like domain-containing protein</fullName>
    </recommendedName>
</protein>
<dbReference type="PROSITE" id="PS50053">
    <property type="entry name" value="UBIQUITIN_2"/>
    <property type="match status" value="1"/>
</dbReference>
<dbReference type="AlphaFoldDB" id="A0A1D1UZV3"/>
<comment type="caution">
    <text evidence="3">The sequence shown here is derived from an EMBL/GenBank/DDBJ whole genome shotgun (WGS) entry which is preliminary data.</text>
</comment>
<dbReference type="GO" id="GO:0045296">
    <property type="term" value="F:cadherin binding"/>
    <property type="evidence" value="ECO:0007669"/>
    <property type="project" value="TreeGrafter"/>
</dbReference>
<name>A0A1D1UZV3_RAMVA</name>
<dbReference type="SMART" id="SM00213">
    <property type="entry name" value="UBQ"/>
    <property type="match status" value="1"/>
</dbReference>
<dbReference type="GO" id="GO:0003723">
    <property type="term" value="F:RNA binding"/>
    <property type="evidence" value="ECO:0007669"/>
    <property type="project" value="TreeGrafter"/>
</dbReference>
<feature type="domain" description="Ubiquitin-like" evidence="2">
    <location>
        <begin position="24"/>
        <end position="94"/>
    </location>
</feature>
<dbReference type="OrthoDB" id="267397at2759"/>
<dbReference type="Pfam" id="PF00240">
    <property type="entry name" value="ubiquitin"/>
    <property type="match status" value="1"/>
</dbReference>
<dbReference type="InterPro" id="IPR000626">
    <property type="entry name" value="Ubiquitin-like_dom"/>
</dbReference>
<dbReference type="PANTHER" id="PTHR16470">
    <property type="entry name" value="UBIQUITIN DOMAIN-CONTAINING PROTEIN UBFD1"/>
    <property type="match status" value="1"/>
</dbReference>
<dbReference type="InterPro" id="IPR057455">
    <property type="entry name" value="UBFD1_C"/>
</dbReference>
<dbReference type="CDD" id="cd17047">
    <property type="entry name" value="Ubl_UBFD1"/>
    <property type="match status" value="1"/>
</dbReference>
<dbReference type="Pfam" id="PF25343">
    <property type="entry name" value="PH_UBFD1_C"/>
    <property type="match status" value="1"/>
</dbReference>